<proteinExistence type="predicted"/>
<name>A0A9N7Y3N5_PLEPL</name>
<evidence type="ECO:0000313" key="1">
    <source>
        <dbReference type="EMBL" id="CAB1416985.1"/>
    </source>
</evidence>
<evidence type="ECO:0000313" key="2">
    <source>
        <dbReference type="Proteomes" id="UP001153269"/>
    </source>
</evidence>
<protein>
    <submittedName>
        <fullName evidence="1">Uncharacterized protein</fullName>
    </submittedName>
</protein>
<sequence>MLSYNSANQTQFCIKKCGTGWEKYVVSAEIQVNCKSEIYYLSDVWPIAGCGRVPFAVDLVATTHASFTPRHYTLKDLTQQVGCGQRSLAIWPWTTPHHHLTGSGESRPVSPAPISSRANALYHLPGDTAPTEPGLHRLSPGRRWSALARCCYPSDI</sequence>
<organism evidence="1 2">
    <name type="scientific">Pleuronectes platessa</name>
    <name type="common">European plaice</name>
    <dbReference type="NCBI Taxonomy" id="8262"/>
    <lineage>
        <taxon>Eukaryota</taxon>
        <taxon>Metazoa</taxon>
        <taxon>Chordata</taxon>
        <taxon>Craniata</taxon>
        <taxon>Vertebrata</taxon>
        <taxon>Euteleostomi</taxon>
        <taxon>Actinopterygii</taxon>
        <taxon>Neopterygii</taxon>
        <taxon>Teleostei</taxon>
        <taxon>Neoteleostei</taxon>
        <taxon>Acanthomorphata</taxon>
        <taxon>Carangaria</taxon>
        <taxon>Pleuronectiformes</taxon>
        <taxon>Pleuronectoidei</taxon>
        <taxon>Pleuronectidae</taxon>
        <taxon>Pleuronectes</taxon>
    </lineage>
</organism>
<reference evidence="1" key="1">
    <citation type="submission" date="2020-03" db="EMBL/GenBank/DDBJ databases">
        <authorList>
            <person name="Weist P."/>
        </authorList>
    </citation>
    <scope>NUCLEOTIDE SEQUENCE</scope>
</reference>
<dbReference type="AlphaFoldDB" id="A0A9N7Y3N5"/>
<comment type="caution">
    <text evidence="1">The sequence shown here is derived from an EMBL/GenBank/DDBJ whole genome shotgun (WGS) entry which is preliminary data.</text>
</comment>
<accession>A0A9N7Y3N5</accession>
<keyword evidence="2" id="KW-1185">Reference proteome</keyword>
<gene>
    <name evidence="1" type="ORF">PLEPLA_LOCUS4778</name>
</gene>
<dbReference type="Proteomes" id="UP001153269">
    <property type="component" value="Unassembled WGS sequence"/>
</dbReference>
<dbReference type="EMBL" id="CADEAL010000236">
    <property type="protein sequence ID" value="CAB1416985.1"/>
    <property type="molecule type" value="Genomic_DNA"/>
</dbReference>